<evidence type="ECO:0000313" key="2">
    <source>
        <dbReference type="Proteomes" id="UP000531594"/>
    </source>
</evidence>
<dbReference type="RefSeq" id="WP_184527978.1">
    <property type="nucleotide sequence ID" value="NZ_JACHGK010000013.1"/>
</dbReference>
<reference evidence="1 2" key="1">
    <citation type="submission" date="2020-08" db="EMBL/GenBank/DDBJ databases">
        <title>Genomic Encyclopedia of Type Strains, Phase IV (KMG-IV): sequencing the most valuable type-strain genomes for metagenomic binning, comparative biology and taxonomic classification.</title>
        <authorList>
            <person name="Goeker M."/>
        </authorList>
    </citation>
    <scope>NUCLEOTIDE SEQUENCE [LARGE SCALE GENOMIC DNA]</scope>
    <source>
        <strain evidence="1 2">DSM 5391</strain>
    </source>
</reference>
<sequence length="115" mass="13533">MNLNEYNIDGIIEDYGDYIDNFGASAIEFYNFVIVERDFLEGVKDKLSNEQKRNLLVYDLNFIHKAESIYNFLKDDINFSEIANPIKHWWWHVDKIAKGSLSIKFDYTIDVNVTA</sequence>
<dbReference type="Proteomes" id="UP000531594">
    <property type="component" value="Unassembled WGS sequence"/>
</dbReference>
<organism evidence="1 2">
    <name type="scientific">Bacillus benzoevorans</name>
    <dbReference type="NCBI Taxonomy" id="1456"/>
    <lineage>
        <taxon>Bacteria</taxon>
        <taxon>Bacillati</taxon>
        <taxon>Bacillota</taxon>
        <taxon>Bacilli</taxon>
        <taxon>Bacillales</taxon>
        <taxon>Bacillaceae</taxon>
        <taxon>Bacillus</taxon>
    </lineage>
</organism>
<name>A0A7X0HW45_9BACI</name>
<evidence type="ECO:0000313" key="1">
    <source>
        <dbReference type="EMBL" id="MBB6446720.1"/>
    </source>
</evidence>
<gene>
    <name evidence="1" type="ORF">HNR53_003384</name>
</gene>
<comment type="caution">
    <text evidence="1">The sequence shown here is derived from an EMBL/GenBank/DDBJ whole genome shotgun (WGS) entry which is preliminary data.</text>
</comment>
<accession>A0A7X0HW45</accession>
<dbReference type="AlphaFoldDB" id="A0A7X0HW45"/>
<protein>
    <submittedName>
        <fullName evidence="1">Uncharacterized protein</fullName>
    </submittedName>
</protein>
<dbReference type="EMBL" id="JACHGK010000013">
    <property type="protein sequence ID" value="MBB6446720.1"/>
    <property type="molecule type" value="Genomic_DNA"/>
</dbReference>
<keyword evidence="2" id="KW-1185">Reference proteome</keyword>
<proteinExistence type="predicted"/>